<comment type="caution">
    <text evidence="13">The sequence shown here is derived from an EMBL/GenBank/DDBJ whole genome shotgun (WGS) entry which is preliminary data.</text>
</comment>
<comment type="similarity">
    <text evidence="3">Belongs to the class-II pyridoxal-phosphate-dependent aminotransferase family. Histidinol-phosphate aminotransferase subfamily.</text>
</comment>
<protein>
    <recommendedName>
        <fullName evidence="5">histidinol-phosphate transaminase</fullName>
        <ecNumber evidence="5">2.6.1.9</ecNumber>
    </recommendedName>
</protein>
<dbReference type="GO" id="GO:0030170">
    <property type="term" value="F:pyridoxal phosphate binding"/>
    <property type="evidence" value="ECO:0007669"/>
    <property type="project" value="InterPro"/>
</dbReference>
<dbReference type="PATRIC" id="fig|28087.4.peg.181"/>
<dbReference type="InterPro" id="IPR004839">
    <property type="entry name" value="Aminotransferase_I/II_large"/>
</dbReference>
<evidence type="ECO:0000256" key="3">
    <source>
        <dbReference type="ARBA" id="ARBA00007970"/>
    </source>
</evidence>
<feature type="domain" description="Aminotransferase class I/classII large" evidence="12">
    <location>
        <begin position="42"/>
        <end position="345"/>
    </location>
</feature>
<dbReference type="GO" id="GO:0004400">
    <property type="term" value="F:histidinol-phosphate transaminase activity"/>
    <property type="evidence" value="ECO:0007669"/>
    <property type="project" value="UniProtKB-EC"/>
</dbReference>
<evidence type="ECO:0000313" key="13">
    <source>
        <dbReference type="EMBL" id="KTD60421.1"/>
    </source>
</evidence>
<dbReference type="EC" id="2.6.1.9" evidence="5"/>
<keyword evidence="10" id="KW-0368">Histidine biosynthesis</keyword>
<evidence type="ECO:0000259" key="12">
    <source>
        <dbReference type="Pfam" id="PF00155"/>
    </source>
</evidence>
<dbReference type="AlphaFoldDB" id="A0A0W0YU69"/>
<keyword evidence="9" id="KW-0663">Pyridoxal phosphate</keyword>
<dbReference type="SUPFAM" id="SSF53383">
    <property type="entry name" value="PLP-dependent transferases"/>
    <property type="match status" value="1"/>
</dbReference>
<proteinExistence type="inferred from homology"/>
<dbReference type="NCBIfam" id="TIGR01141">
    <property type="entry name" value="hisC"/>
    <property type="match status" value="1"/>
</dbReference>
<dbReference type="Pfam" id="PF00155">
    <property type="entry name" value="Aminotran_1_2"/>
    <property type="match status" value="1"/>
</dbReference>
<dbReference type="InterPro" id="IPR005861">
    <property type="entry name" value="HisP_aminotrans"/>
</dbReference>
<evidence type="ECO:0000256" key="1">
    <source>
        <dbReference type="ARBA" id="ARBA00001933"/>
    </source>
</evidence>
<sequence length="358" mass="40460">MSVLNLIRPELLNNQAYITISGQINHRLHANELPWSALNMEIDLNFYPEKMVQQPLLEQLVKLYQVNANQLVLTRGSDDGIDLITRLFLRAGQDACMQFSPTFAMYSFYAHLQQAQLIDCPLDPLSCFEISEEKMRNCWQKNCKMIILCNPNNPTGNLISIDRIAALCEEYKDRSMIVVDEAYIEFTQNQSATCLIPHYDNLIVLRTLSKAYGLANLRLGSILAQAEVIQLLNKIISPFPLSTVVINLALKALANPEWFSESINKIAKARIQLTQELKLCPLIEKVYPSSTNFILIKTVYAPELVTWFGSHGIAVKNFSPHSSLYDHLRITVGNEAQNSIFLNALFSFQPNSSSEGCK</sequence>
<evidence type="ECO:0000256" key="8">
    <source>
        <dbReference type="ARBA" id="ARBA00022679"/>
    </source>
</evidence>
<evidence type="ECO:0000256" key="2">
    <source>
        <dbReference type="ARBA" id="ARBA00005011"/>
    </source>
</evidence>
<keyword evidence="7" id="KW-0028">Amino-acid biosynthesis</keyword>
<accession>A0A0W0YU69</accession>
<dbReference type="UniPathway" id="UPA00031">
    <property type="reaction ID" value="UER00012"/>
</dbReference>
<dbReference type="OrthoDB" id="9813612at2"/>
<dbReference type="InterPro" id="IPR015422">
    <property type="entry name" value="PyrdxlP-dep_Trfase_small"/>
</dbReference>
<dbReference type="InterPro" id="IPR015424">
    <property type="entry name" value="PyrdxlP-dep_Trfase"/>
</dbReference>
<dbReference type="PANTHER" id="PTHR42885:SF2">
    <property type="entry name" value="HISTIDINOL-PHOSPHATE AMINOTRANSFERASE"/>
    <property type="match status" value="1"/>
</dbReference>
<evidence type="ECO:0000313" key="14">
    <source>
        <dbReference type="Proteomes" id="UP000054621"/>
    </source>
</evidence>
<reference evidence="13 14" key="1">
    <citation type="submission" date="2015-11" db="EMBL/GenBank/DDBJ databases">
        <title>Genomic analysis of 38 Legionella species identifies large and diverse effector repertoires.</title>
        <authorList>
            <person name="Burstein D."/>
            <person name="Amaro F."/>
            <person name="Zusman T."/>
            <person name="Lifshitz Z."/>
            <person name="Cohen O."/>
            <person name="Gilbert J.A."/>
            <person name="Pupko T."/>
            <person name="Shuman H.A."/>
            <person name="Segal G."/>
        </authorList>
    </citation>
    <scope>NUCLEOTIDE SEQUENCE [LARGE SCALE GENOMIC DNA]</scope>
    <source>
        <strain evidence="13 14">Mt.St.Helens-4</strain>
    </source>
</reference>
<keyword evidence="8 13" id="KW-0808">Transferase</keyword>
<evidence type="ECO:0000256" key="6">
    <source>
        <dbReference type="ARBA" id="ARBA00022576"/>
    </source>
</evidence>
<name>A0A0W0YU69_9GAMM</name>
<dbReference type="CDD" id="cd00609">
    <property type="entry name" value="AAT_like"/>
    <property type="match status" value="1"/>
</dbReference>
<dbReference type="EMBL" id="LNYV01000002">
    <property type="protein sequence ID" value="KTD60421.1"/>
    <property type="molecule type" value="Genomic_DNA"/>
</dbReference>
<dbReference type="eggNOG" id="COG0079">
    <property type="taxonomic scope" value="Bacteria"/>
</dbReference>
<dbReference type="Proteomes" id="UP000054621">
    <property type="component" value="Unassembled WGS sequence"/>
</dbReference>
<evidence type="ECO:0000256" key="7">
    <source>
        <dbReference type="ARBA" id="ARBA00022605"/>
    </source>
</evidence>
<evidence type="ECO:0000256" key="4">
    <source>
        <dbReference type="ARBA" id="ARBA00011738"/>
    </source>
</evidence>
<evidence type="ECO:0000256" key="10">
    <source>
        <dbReference type="ARBA" id="ARBA00023102"/>
    </source>
</evidence>
<evidence type="ECO:0000256" key="9">
    <source>
        <dbReference type="ARBA" id="ARBA00022898"/>
    </source>
</evidence>
<organism evidence="13 14">
    <name type="scientific">Legionella sainthelensi</name>
    <dbReference type="NCBI Taxonomy" id="28087"/>
    <lineage>
        <taxon>Bacteria</taxon>
        <taxon>Pseudomonadati</taxon>
        <taxon>Pseudomonadota</taxon>
        <taxon>Gammaproteobacteria</taxon>
        <taxon>Legionellales</taxon>
        <taxon>Legionellaceae</taxon>
        <taxon>Legionella</taxon>
    </lineage>
</organism>
<dbReference type="RefSeq" id="WP_027271655.1">
    <property type="nucleotide sequence ID" value="NZ_CAAAJE010000021.1"/>
</dbReference>
<dbReference type="Gene3D" id="3.90.1150.10">
    <property type="entry name" value="Aspartate Aminotransferase, domain 1"/>
    <property type="match status" value="1"/>
</dbReference>
<evidence type="ECO:0000256" key="5">
    <source>
        <dbReference type="ARBA" id="ARBA00012748"/>
    </source>
</evidence>
<dbReference type="InterPro" id="IPR015421">
    <property type="entry name" value="PyrdxlP-dep_Trfase_major"/>
</dbReference>
<comment type="subunit">
    <text evidence="4">Homodimer.</text>
</comment>
<evidence type="ECO:0000256" key="11">
    <source>
        <dbReference type="ARBA" id="ARBA00047481"/>
    </source>
</evidence>
<dbReference type="Gene3D" id="3.40.640.10">
    <property type="entry name" value="Type I PLP-dependent aspartate aminotransferase-like (Major domain)"/>
    <property type="match status" value="1"/>
</dbReference>
<comment type="pathway">
    <text evidence="2">Amino-acid biosynthesis; L-histidine biosynthesis; L-histidine from 5-phospho-alpha-D-ribose 1-diphosphate: step 7/9.</text>
</comment>
<dbReference type="GO" id="GO:0000105">
    <property type="term" value="P:L-histidine biosynthetic process"/>
    <property type="evidence" value="ECO:0007669"/>
    <property type="project" value="UniProtKB-UniPathway"/>
</dbReference>
<keyword evidence="6 13" id="KW-0032">Aminotransferase</keyword>
<comment type="cofactor">
    <cofactor evidence="1">
        <name>pyridoxal 5'-phosphate</name>
        <dbReference type="ChEBI" id="CHEBI:597326"/>
    </cofactor>
</comment>
<dbReference type="PANTHER" id="PTHR42885">
    <property type="entry name" value="HISTIDINOL-PHOSPHATE AMINOTRANSFERASE-RELATED"/>
    <property type="match status" value="1"/>
</dbReference>
<comment type="catalytic activity">
    <reaction evidence="11">
        <text>L-histidinol phosphate + 2-oxoglutarate = 3-(imidazol-4-yl)-2-oxopropyl phosphate + L-glutamate</text>
        <dbReference type="Rhea" id="RHEA:23744"/>
        <dbReference type="ChEBI" id="CHEBI:16810"/>
        <dbReference type="ChEBI" id="CHEBI:29985"/>
        <dbReference type="ChEBI" id="CHEBI:57766"/>
        <dbReference type="ChEBI" id="CHEBI:57980"/>
        <dbReference type="EC" id="2.6.1.9"/>
    </reaction>
</comment>
<gene>
    <name evidence="13" type="primary">hisC</name>
    <name evidence="13" type="ORF">Lsai_0171</name>
</gene>
<dbReference type="STRING" id="28087.Lsai_0171"/>